<organism evidence="1 2">
    <name type="scientific">Pyropia yezoensis</name>
    <name type="common">Susabi-nori</name>
    <name type="synonym">Porphyra yezoensis</name>
    <dbReference type="NCBI Taxonomy" id="2788"/>
    <lineage>
        <taxon>Eukaryota</taxon>
        <taxon>Rhodophyta</taxon>
        <taxon>Bangiophyceae</taxon>
        <taxon>Bangiales</taxon>
        <taxon>Bangiaceae</taxon>
        <taxon>Pyropia</taxon>
    </lineage>
</organism>
<sequence>MRSSSRDFGATVTDGGVTSTTSSSDVKSDSSSIVESHRCRRVSFCLSSSPLNFRLAPRRAANVRVPKVTSGSFSEAQSSSSTSVLKSRTHTQSGERADS</sequence>
<gene>
    <name evidence="1" type="ORF">I4F81_004986</name>
</gene>
<evidence type="ECO:0000313" key="2">
    <source>
        <dbReference type="Proteomes" id="UP000798662"/>
    </source>
</evidence>
<name>A0ACC3BWZ2_PYRYE</name>
<proteinExistence type="predicted"/>
<dbReference type="EMBL" id="CM020618">
    <property type="protein sequence ID" value="KAK1862412.1"/>
    <property type="molecule type" value="Genomic_DNA"/>
</dbReference>
<dbReference type="Proteomes" id="UP000798662">
    <property type="component" value="Chromosome 1"/>
</dbReference>
<comment type="caution">
    <text evidence="1">The sequence shown here is derived from an EMBL/GenBank/DDBJ whole genome shotgun (WGS) entry which is preliminary data.</text>
</comment>
<evidence type="ECO:0000313" key="1">
    <source>
        <dbReference type="EMBL" id="KAK1862412.1"/>
    </source>
</evidence>
<accession>A0ACC3BWZ2</accession>
<reference evidence="1" key="1">
    <citation type="submission" date="2019-11" db="EMBL/GenBank/DDBJ databases">
        <title>Nori genome reveals adaptations in red seaweeds to the harsh intertidal environment.</title>
        <authorList>
            <person name="Wang D."/>
            <person name="Mao Y."/>
        </authorList>
    </citation>
    <scope>NUCLEOTIDE SEQUENCE</scope>
    <source>
        <tissue evidence="1">Gametophyte</tissue>
    </source>
</reference>
<protein>
    <submittedName>
        <fullName evidence="1">Uncharacterized protein</fullName>
    </submittedName>
</protein>
<keyword evidence="2" id="KW-1185">Reference proteome</keyword>